<evidence type="ECO:0000256" key="1">
    <source>
        <dbReference type="SAM" id="MobiDB-lite"/>
    </source>
</evidence>
<evidence type="ECO:0000313" key="2">
    <source>
        <dbReference type="EMBL" id="TCG02013.1"/>
    </source>
</evidence>
<dbReference type="Proteomes" id="UP000294200">
    <property type="component" value="Unassembled WGS sequence"/>
</dbReference>
<feature type="non-terminal residue" evidence="2">
    <location>
        <position position="1"/>
    </location>
</feature>
<organism evidence="2 3">
    <name type="scientific">Paraburkholderia steynii</name>
    <dbReference type="NCBI Taxonomy" id="1245441"/>
    <lineage>
        <taxon>Bacteria</taxon>
        <taxon>Pseudomonadati</taxon>
        <taxon>Pseudomonadota</taxon>
        <taxon>Betaproteobacteria</taxon>
        <taxon>Burkholderiales</taxon>
        <taxon>Burkholderiaceae</taxon>
        <taxon>Paraburkholderia</taxon>
    </lineage>
</organism>
<proteinExistence type="predicted"/>
<dbReference type="EMBL" id="MWML01000911">
    <property type="protein sequence ID" value="TCG02013.1"/>
    <property type="molecule type" value="Genomic_DNA"/>
</dbReference>
<keyword evidence="3" id="KW-1185">Reference proteome</keyword>
<sequence>FILRDTDPETHIEVYGMNGVASYEARKREKQALRARAISSRRMEYRRGSTGKRRAPASRIASPT</sequence>
<accession>A0A4R0WWK7</accession>
<name>A0A4R0WWK7_9BURK</name>
<reference evidence="2 3" key="1">
    <citation type="submission" date="2017-02" db="EMBL/GenBank/DDBJ databases">
        <title>Paraburkholderia sophoroidis sp. nov. and Paraburkholderia steynii sp. nov. rhizobial symbionts of the fynbos legume Hypocalyptus sophoroides.</title>
        <authorList>
            <person name="Steenkamp E.T."/>
            <person name="Beukes C.W."/>
            <person name="Van Zyl E."/>
            <person name="Avontuur J."/>
            <person name="Chan W.Y."/>
            <person name="Hassen A."/>
            <person name="Palmer M."/>
            <person name="Mthombeni L."/>
            <person name="Phalane F."/>
            <person name="Sereme K."/>
            <person name="Venter S.N."/>
        </authorList>
    </citation>
    <scope>NUCLEOTIDE SEQUENCE [LARGE SCALE GENOMIC DNA]</scope>
    <source>
        <strain evidence="2 3">HC1.1ba</strain>
    </source>
</reference>
<protein>
    <submittedName>
        <fullName evidence="2">Uncharacterized protein</fullName>
    </submittedName>
</protein>
<dbReference type="AlphaFoldDB" id="A0A4R0WWK7"/>
<comment type="caution">
    <text evidence="2">The sequence shown here is derived from an EMBL/GenBank/DDBJ whole genome shotgun (WGS) entry which is preliminary data.</text>
</comment>
<feature type="region of interest" description="Disordered" evidence="1">
    <location>
        <begin position="38"/>
        <end position="64"/>
    </location>
</feature>
<gene>
    <name evidence="2" type="ORF">BZM27_54280</name>
</gene>
<evidence type="ECO:0000313" key="3">
    <source>
        <dbReference type="Proteomes" id="UP000294200"/>
    </source>
</evidence>